<dbReference type="AlphaFoldDB" id="A0AAW2DCG5"/>
<proteinExistence type="predicted"/>
<organism evidence="2 3">
    <name type="scientific">Lithocarpus litseifolius</name>
    <dbReference type="NCBI Taxonomy" id="425828"/>
    <lineage>
        <taxon>Eukaryota</taxon>
        <taxon>Viridiplantae</taxon>
        <taxon>Streptophyta</taxon>
        <taxon>Embryophyta</taxon>
        <taxon>Tracheophyta</taxon>
        <taxon>Spermatophyta</taxon>
        <taxon>Magnoliopsida</taxon>
        <taxon>eudicotyledons</taxon>
        <taxon>Gunneridae</taxon>
        <taxon>Pentapetalae</taxon>
        <taxon>rosids</taxon>
        <taxon>fabids</taxon>
        <taxon>Fagales</taxon>
        <taxon>Fagaceae</taxon>
        <taxon>Lithocarpus</taxon>
    </lineage>
</organism>
<dbReference type="EMBL" id="JAZDWU010000003">
    <property type="protein sequence ID" value="KAL0007819.1"/>
    <property type="molecule type" value="Genomic_DNA"/>
</dbReference>
<dbReference type="Pfam" id="PF00646">
    <property type="entry name" value="F-box"/>
    <property type="match status" value="1"/>
</dbReference>
<feature type="domain" description="F-box" evidence="1">
    <location>
        <begin position="31"/>
        <end position="62"/>
    </location>
</feature>
<reference evidence="2 3" key="1">
    <citation type="submission" date="2024-01" db="EMBL/GenBank/DDBJ databases">
        <title>A telomere-to-telomere, gap-free genome of sweet tea (Lithocarpus litseifolius).</title>
        <authorList>
            <person name="Zhou J."/>
        </authorList>
    </citation>
    <scope>NUCLEOTIDE SEQUENCE [LARGE SCALE GENOMIC DNA]</scope>
    <source>
        <strain evidence="2">Zhou-2022a</strain>
        <tissue evidence="2">Leaf</tissue>
    </source>
</reference>
<evidence type="ECO:0000313" key="3">
    <source>
        <dbReference type="Proteomes" id="UP001459277"/>
    </source>
</evidence>
<evidence type="ECO:0000259" key="1">
    <source>
        <dbReference type="Pfam" id="PF00646"/>
    </source>
</evidence>
<accession>A0AAW2DCG5</accession>
<gene>
    <name evidence="2" type="ORF">SO802_009321</name>
</gene>
<protein>
    <recommendedName>
        <fullName evidence="1">F-box domain-containing protein</fullName>
    </recommendedName>
</protein>
<keyword evidence="3" id="KW-1185">Reference proteome</keyword>
<dbReference type="Proteomes" id="UP001459277">
    <property type="component" value="Unassembled WGS sequence"/>
</dbReference>
<sequence>MNTLLLSSGVLINLIYQSREPPNHTHQKNHVPEEILLSILAKLPPKIQRCVSKSWYCFITTPVAYPLTVPQLAKRFAFISWSICYKRNAARLDLPSLPYSKIHADAIERLREFQPAQDLPLYSMNPLLWSTGLHLPVCGSKPILMAPSFKT</sequence>
<name>A0AAW2DCG5_9ROSI</name>
<dbReference type="InterPro" id="IPR001810">
    <property type="entry name" value="F-box_dom"/>
</dbReference>
<evidence type="ECO:0000313" key="2">
    <source>
        <dbReference type="EMBL" id="KAL0007819.1"/>
    </source>
</evidence>
<comment type="caution">
    <text evidence="2">The sequence shown here is derived from an EMBL/GenBank/DDBJ whole genome shotgun (WGS) entry which is preliminary data.</text>
</comment>